<keyword evidence="1" id="KW-1133">Transmembrane helix</keyword>
<feature type="transmembrane region" description="Helical" evidence="1">
    <location>
        <begin position="47"/>
        <end position="69"/>
    </location>
</feature>
<proteinExistence type="predicted"/>
<evidence type="ECO:0000313" key="2">
    <source>
        <dbReference type="EMBL" id="QHQ51867.1"/>
    </source>
</evidence>
<organism evidence="2 3">
    <name type="scientific">Aeromonas media</name>
    <dbReference type="NCBI Taxonomy" id="651"/>
    <lineage>
        <taxon>Bacteria</taxon>
        <taxon>Pseudomonadati</taxon>
        <taxon>Pseudomonadota</taxon>
        <taxon>Gammaproteobacteria</taxon>
        <taxon>Aeromonadales</taxon>
        <taxon>Aeromonadaceae</taxon>
        <taxon>Aeromonas</taxon>
    </lineage>
</organism>
<dbReference type="RefSeq" id="WP_139750857.1">
    <property type="nucleotide sequence ID" value="NZ_CAAKNK010000053.1"/>
</dbReference>
<dbReference type="GeneID" id="69410521"/>
<evidence type="ECO:0000313" key="3">
    <source>
        <dbReference type="Proteomes" id="UP000463871"/>
    </source>
</evidence>
<keyword evidence="1" id="KW-0472">Membrane</keyword>
<evidence type="ECO:0000256" key="1">
    <source>
        <dbReference type="SAM" id="Phobius"/>
    </source>
</evidence>
<reference evidence="2 3" key="1">
    <citation type="submission" date="2020-01" db="EMBL/GenBank/DDBJ databases">
        <title>Complete genome of Aeromonas media MC64.</title>
        <authorList>
            <person name="Cao G."/>
            <person name="Fu J."/>
            <person name="Zhong C."/>
        </authorList>
    </citation>
    <scope>NUCLEOTIDE SEQUENCE [LARGE SCALE GENOMIC DNA]</scope>
    <source>
        <strain evidence="2 3">MC64</strain>
    </source>
</reference>
<feature type="transmembrane region" description="Helical" evidence="1">
    <location>
        <begin position="81"/>
        <end position="99"/>
    </location>
</feature>
<dbReference type="AlphaFoldDB" id="A0AAE6SKG7"/>
<protein>
    <submittedName>
        <fullName evidence="2">Uncharacterized protein</fullName>
    </submittedName>
</protein>
<keyword evidence="1" id="KW-0812">Transmembrane</keyword>
<accession>A0AAE6SKG7</accession>
<dbReference type="EMBL" id="CP047962">
    <property type="protein sequence ID" value="QHQ51867.1"/>
    <property type="molecule type" value="Genomic_DNA"/>
</dbReference>
<name>A0AAE6SKG7_AERME</name>
<dbReference type="Proteomes" id="UP000463871">
    <property type="component" value="Chromosome"/>
</dbReference>
<sequence>MLFEHRLFAAHKELASKGVKEPNYAPPLYRLLRRTGWQLRPPHYERFMINLLALGLPTGIIWGLLMWFFGREHEVSLEYALRQATFFTLCFGLLMAIFFQIRRLQLKLTPWGALPCSTPKTQKRWQPR</sequence>
<dbReference type="InterPro" id="IPR045644">
    <property type="entry name" value="DUF6404"/>
</dbReference>
<gene>
    <name evidence="2" type="ORF">GWI30_14030</name>
</gene>
<dbReference type="Pfam" id="PF19942">
    <property type="entry name" value="DUF6404"/>
    <property type="match status" value="1"/>
</dbReference>